<organism evidence="1 2">
    <name type="scientific">Marasmius oreades</name>
    <name type="common">fairy-ring Marasmius</name>
    <dbReference type="NCBI Taxonomy" id="181124"/>
    <lineage>
        <taxon>Eukaryota</taxon>
        <taxon>Fungi</taxon>
        <taxon>Dikarya</taxon>
        <taxon>Basidiomycota</taxon>
        <taxon>Agaricomycotina</taxon>
        <taxon>Agaricomycetes</taxon>
        <taxon>Agaricomycetidae</taxon>
        <taxon>Agaricales</taxon>
        <taxon>Marasmiineae</taxon>
        <taxon>Marasmiaceae</taxon>
        <taxon>Marasmius</taxon>
    </lineage>
</organism>
<accession>A0A9P7UKW2</accession>
<comment type="caution">
    <text evidence="1">The sequence shown here is derived from an EMBL/GenBank/DDBJ whole genome shotgun (WGS) entry which is preliminary data.</text>
</comment>
<sequence>MTRTDGPSPATQGFIIAEFQSFSIMIEPLTVTAPDGASLAYEIQGSQWIGRALPIGMTSLRGDWERLASPLVAHRPVLIYDHRGMGDSTYSTPSRKERTKFLSRTYVYFVNTFGSEFIHNPVI</sequence>
<dbReference type="KEGG" id="more:E1B28_003469"/>
<dbReference type="AlphaFoldDB" id="A0A9P7UKW2"/>
<evidence type="ECO:0000313" key="1">
    <source>
        <dbReference type="EMBL" id="KAG7085940.1"/>
    </source>
</evidence>
<reference evidence="1" key="1">
    <citation type="journal article" date="2021" name="Genome Biol. Evol.">
        <title>The assembled and annotated genome of the fairy-ring fungus Marasmius oreades.</title>
        <authorList>
            <person name="Hiltunen M."/>
            <person name="Ament-Velasquez S.L."/>
            <person name="Johannesson H."/>
        </authorList>
    </citation>
    <scope>NUCLEOTIDE SEQUENCE</scope>
    <source>
        <strain evidence="1">03SP1</strain>
    </source>
</reference>
<proteinExistence type="predicted"/>
<protein>
    <recommendedName>
        <fullName evidence="3">Alpha/beta hydrolase</fullName>
    </recommendedName>
</protein>
<evidence type="ECO:0000313" key="2">
    <source>
        <dbReference type="Proteomes" id="UP001049176"/>
    </source>
</evidence>
<dbReference type="InterPro" id="IPR029058">
    <property type="entry name" value="AB_hydrolase_fold"/>
</dbReference>
<dbReference type="Proteomes" id="UP001049176">
    <property type="component" value="Chromosome 11"/>
</dbReference>
<keyword evidence="2" id="KW-1185">Reference proteome</keyword>
<dbReference type="Gene3D" id="3.40.50.1820">
    <property type="entry name" value="alpha/beta hydrolase"/>
    <property type="match status" value="1"/>
</dbReference>
<name>A0A9P7UKW2_9AGAR</name>
<evidence type="ECO:0008006" key="3">
    <source>
        <dbReference type="Google" id="ProtNLM"/>
    </source>
</evidence>
<dbReference type="SUPFAM" id="SSF53474">
    <property type="entry name" value="alpha/beta-Hydrolases"/>
    <property type="match status" value="1"/>
</dbReference>
<gene>
    <name evidence="1" type="ORF">E1B28_003469</name>
</gene>
<dbReference type="EMBL" id="CM032191">
    <property type="protein sequence ID" value="KAG7085940.1"/>
    <property type="molecule type" value="Genomic_DNA"/>
</dbReference>
<dbReference type="RefSeq" id="XP_043002411.1">
    <property type="nucleotide sequence ID" value="XM_043160454.1"/>
</dbReference>
<dbReference type="OrthoDB" id="8119704at2759"/>
<dbReference type="GeneID" id="66072545"/>